<name>A0ABD5QAM4_9EURY</name>
<dbReference type="EMBL" id="JBHSJG010000009">
    <property type="protein sequence ID" value="MFC4986815.1"/>
    <property type="molecule type" value="Genomic_DNA"/>
</dbReference>
<sequence>MDRKLRDLHRNARDERRRMLSDLDPDPHDVPGYGRPGGIDDPVPDAEYGDDHPEPTEGYPEETGEERVTLPIPDGVEYDVDDLEGGTIVVQWWCFSGGARPTRVLTIPRSIEMTDEETDICVSASIICDHAEQLHDEVHESDRFDDTKFDCWGARALLRLAELEADRPPEDAPDHEHEAYAHERAATMASVASDLLSAVARSDVVTDVETGRLLAGTSTTHELVSDHQQAAHWVREEAHRDQ</sequence>
<dbReference type="RefSeq" id="WP_224830363.1">
    <property type="nucleotide sequence ID" value="NZ_JAIVEF010000053.1"/>
</dbReference>
<dbReference type="Proteomes" id="UP001595925">
    <property type="component" value="Unassembled WGS sequence"/>
</dbReference>
<dbReference type="AlphaFoldDB" id="A0ABD5QAM4"/>
<protein>
    <submittedName>
        <fullName evidence="2">Uncharacterized protein</fullName>
    </submittedName>
</protein>
<proteinExistence type="predicted"/>
<gene>
    <name evidence="2" type="ORF">ACFPFO_03315</name>
</gene>
<feature type="region of interest" description="Disordered" evidence="1">
    <location>
        <begin position="1"/>
        <end position="66"/>
    </location>
</feature>
<feature type="compositionally biased region" description="Basic and acidic residues" evidence="1">
    <location>
        <begin position="1"/>
        <end position="29"/>
    </location>
</feature>
<keyword evidence="3" id="KW-1185">Reference proteome</keyword>
<evidence type="ECO:0000256" key="1">
    <source>
        <dbReference type="SAM" id="MobiDB-lite"/>
    </source>
</evidence>
<evidence type="ECO:0000313" key="2">
    <source>
        <dbReference type="EMBL" id="MFC4986815.1"/>
    </source>
</evidence>
<accession>A0ABD5QAM4</accession>
<evidence type="ECO:0000313" key="3">
    <source>
        <dbReference type="Proteomes" id="UP001595925"/>
    </source>
</evidence>
<comment type="caution">
    <text evidence="2">The sequence shown here is derived from an EMBL/GenBank/DDBJ whole genome shotgun (WGS) entry which is preliminary data.</text>
</comment>
<organism evidence="2 3">
    <name type="scientific">Saliphagus infecundisoli</name>
    <dbReference type="NCBI Taxonomy" id="1849069"/>
    <lineage>
        <taxon>Archaea</taxon>
        <taxon>Methanobacteriati</taxon>
        <taxon>Methanobacteriota</taxon>
        <taxon>Stenosarchaea group</taxon>
        <taxon>Halobacteria</taxon>
        <taxon>Halobacteriales</taxon>
        <taxon>Natrialbaceae</taxon>
        <taxon>Saliphagus</taxon>
    </lineage>
</organism>
<reference evidence="2 3" key="1">
    <citation type="journal article" date="2019" name="Int. J. Syst. Evol. Microbiol.">
        <title>The Global Catalogue of Microorganisms (GCM) 10K type strain sequencing project: providing services to taxonomists for standard genome sequencing and annotation.</title>
        <authorList>
            <consortium name="The Broad Institute Genomics Platform"/>
            <consortium name="The Broad Institute Genome Sequencing Center for Infectious Disease"/>
            <person name="Wu L."/>
            <person name="Ma J."/>
        </authorList>
    </citation>
    <scope>NUCLEOTIDE SEQUENCE [LARGE SCALE GENOMIC DNA]</scope>
    <source>
        <strain evidence="2 3">CGMCC 1.15824</strain>
    </source>
</reference>